<name>A0A1L9PR72_ASPVE</name>
<dbReference type="OrthoDB" id="2012566at2759"/>
<protein>
    <submittedName>
        <fullName evidence="1">Uncharacterized protein</fullName>
    </submittedName>
</protein>
<keyword evidence="2" id="KW-1185">Reference proteome</keyword>
<organism evidence="1 2">
    <name type="scientific">Aspergillus versicolor CBS 583.65</name>
    <dbReference type="NCBI Taxonomy" id="1036611"/>
    <lineage>
        <taxon>Eukaryota</taxon>
        <taxon>Fungi</taxon>
        <taxon>Dikarya</taxon>
        <taxon>Ascomycota</taxon>
        <taxon>Pezizomycotina</taxon>
        <taxon>Eurotiomycetes</taxon>
        <taxon>Eurotiomycetidae</taxon>
        <taxon>Eurotiales</taxon>
        <taxon>Aspergillaceae</taxon>
        <taxon>Aspergillus</taxon>
        <taxon>Aspergillus subgen. Nidulantes</taxon>
    </lineage>
</organism>
<reference evidence="2" key="1">
    <citation type="journal article" date="2017" name="Genome Biol.">
        <title>Comparative genomics reveals high biological diversity and specific adaptations in the industrially and medically important fungal genus Aspergillus.</title>
        <authorList>
            <person name="de Vries R.P."/>
            <person name="Riley R."/>
            <person name="Wiebenga A."/>
            <person name="Aguilar-Osorio G."/>
            <person name="Amillis S."/>
            <person name="Uchima C.A."/>
            <person name="Anderluh G."/>
            <person name="Asadollahi M."/>
            <person name="Askin M."/>
            <person name="Barry K."/>
            <person name="Battaglia E."/>
            <person name="Bayram O."/>
            <person name="Benocci T."/>
            <person name="Braus-Stromeyer S.A."/>
            <person name="Caldana C."/>
            <person name="Canovas D."/>
            <person name="Cerqueira G.C."/>
            <person name="Chen F."/>
            <person name="Chen W."/>
            <person name="Choi C."/>
            <person name="Clum A."/>
            <person name="Dos Santos R.A."/>
            <person name="Damasio A.R."/>
            <person name="Diallinas G."/>
            <person name="Emri T."/>
            <person name="Fekete E."/>
            <person name="Flipphi M."/>
            <person name="Freyberg S."/>
            <person name="Gallo A."/>
            <person name="Gournas C."/>
            <person name="Habgood R."/>
            <person name="Hainaut M."/>
            <person name="Harispe M.L."/>
            <person name="Henrissat B."/>
            <person name="Hilden K.S."/>
            <person name="Hope R."/>
            <person name="Hossain A."/>
            <person name="Karabika E."/>
            <person name="Karaffa L."/>
            <person name="Karanyi Z."/>
            <person name="Krasevec N."/>
            <person name="Kuo A."/>
            <person name="Kusch H."/>
            <person name="LaButti K."/>
            <person name="Lagendijk E.L."/>
            <person name="Lapidus A."/>
            <person name="Levasseur A."/>
            <person name="Lindquist E."/>
            <person name="Lipzen A."/>
            <person name="Logrieco A.F."/>
            <person name="MacCabe A."/>
            <person name="Maekelae M.R."/>
            <person name="Malavazi I."/>
            <person name="Melin P."/>
            <person name="Meyer V."/>
            <person name="Mielnichuk N."/>
            <person name="Miskei M."/>
            <person name="Molnar A.P."/>
            <person name="Mule G."/>
            <person name="Ngan C.Y."/>
            <person name="Orejas M."/>
            <person name="Orosz E."/>
            <person name="Ouedraogo J.P."/>
            <person name="Overkamp K.M."/>
            <person name="Park H.-S."/>
            <person name="Perrone G."/>
            <person name="Piumi F."/>
            <person name="Punt P.J."/>
            <person name="Ram A.F."/>
            <person name="Ramon A."/>
            <person name="Rauscher S."/>
            <person name="Record E."/>
            <person name="Riano-Pachon D.M."/>
            <person name="Robert V."/>
            <person name="Roehrig J."/>
            <person name="Ruller R."/>
            <person name="Salamov A."/>
            <person name="Salih N.S."/>
            <person name="Samson R.A."/>
            <person name="Sandor E."/>
            <person name="Sanguinetti M."/>
            <person name="Schuetze T."/>
            <person name="Sepcic K."/>
            <person name="Shelest E."/>
            <person name="Sherlock G."/>
            <person name="Sophianopoulou V."/>
            <person name="Squina F.M."/>
            <person name="Sun H."/>
            <person name="Susca A."/>
            <person name="Todd R.B."/>
            <person name="Tsang A."/>
            <person name="Unkles S.E."/>
            <person name="van de Wiele N."/>
            <person name="van Rossen-Uffink D."/>
            <person name="Oliveira J.V."/>
            <person name="Vesth T.C."/>
            <person name="Visser J."/>
            <person name="Yu J.-H."/>
            <person name="Zhou M."/>
            <person name="Andersen M.R."/>
            <person name="Archer D.B."/>
            <person name="Baker S.E."/>
            <person name="Benoit I."/>
            <person name="Brakhage A.A."/>
            <person name="Braus G.H."/>
            <person name="Fischer R."/>
            <person name="Frisvad J.C."/>
            <person name="Goldman G.H."/>
            <person name="Houbraken J."/>
            <person name="Oakley B."/>
            <person name="Pocsi I."/>
            <person name="Scazzocchio C."/>
            <person name="Seiboth B."/>
            <person name="vanKuyk P.A."/>
            <person name="Wortman J."/>
            <person name="Dyer P.S."/>
            <person name="Grigoriev I.V."/>
        </authorList>
    </citation>
    <scope>NUCLEOTIDE SEQUENCE [LARGE SCALE GENOMIC DNA]</scope>
    <source>
        <strain evidence="2">CBS 583.65</strain>
    </source>
</reference>
<dbReference type="InterPro" id="IPR036412">
    <property type="entry name" value="HAD-like_sf"/>
</dbReference>
<dbReference type="RefSeq" id="XP_040669694.1">
    <property type="nucleotide sequence ID" value="XM_040807226.1"/>
</dbReference>
<dbReference type="Gene3D" id="3.40.50.1000">
    <property type="entry name" value="HAD superfamily/HAD-like"/>
    <property type="match status" value="1"/>
</dbReference>
<dbReference type="PANTHER" id="PTHR43611:SF3">
    <property type="entry name" value="FLAVIN MONONUCLEOTIDE HYDROLASE 1, CHLOROPLATIC"/>
    <property type="match status" value="1"/>
</dbReference>
<sequence>LRIFLVSNTASDDYKALRERWDDEFWSTFNDIFILSTLGVRKPSPRFYRHVLRVTRLNPQTTFTVDNNPENVLIVISLGMQGTSSVIDLLQTLTNITGDPVERGISFLKRHAGKFPSVTQDGSEIEENYAPLLILEALQQRELVDLKFPPRLWNFFSGKPRYTTETYPEDLDTTSVGLAAMSYDPDLAHSLLDEMLTYVDEEGFVQAYTDRTRPRIDCVISLNILIAFTLYNRTYELPETLDWVTSILLTRAYIKGTRYYANAEWFLYYVTRLLAAAEGRGTALDERLFAPLRVRVAERVGAPGDAFARGMRIAACEYVGVKCAVDRETLAAMQMEDGGWPASCMYLFPGAGREVGNRGASTAFAIRALGCRMSQLG</sequence>
<dbReference type="InterPro" id="IPR023214">
    <property type="entry name" value="HAD_sf"/>
</dbReference>
<dbReference type="AlphaFoldDB" id="A0A1L9PR72"/>
<dbReference type="VEuPathDB" id="FungiDB:ASPVEDRAFT_135571"/>
<dbReference type="GeneID" id="63722737"/>
<dbReference type="SUPFAM" id="SSF56784">
    <property type="entry name" value="HAD-like"/>
    <property type="match status" value="1"/>
</dbReference>
<dbReference type="EMBL" id="KV878131">
    <property type="protein sequence ID" value="OJJ03932.1"/>
    <property type="molecule type" value="Genomic_DNA"/>
</dbReference>
<accession>A0A1L9PR72</accession>
<feature type="non-terminal residue" evidence="1">
    <location>
        <position position="1"/>
    </location>
</feature>
<dbReference type="STRING" id="1036611.A0A1L9PR72"/>
<evidence type="ECO:0000313" key="2">
    <source>
        <dbReference type="Proteomes" id="UP000184073"/>
    </source>
</evidence>
<proteinExistence type="predicted"/>
<dbReference type="PANTHER" id="PTHR43611">
    <property type="entry name" value="ALPHA-D-GLUCOSE 1-PHOSPHATE PHOSPHATASE"/>
    <property type="match status" value="1"/>
</dbReference>
<evidence type="ECO:0000313" key="1">
    <source>
        <dbReference type="EMBL" id="OJJ03932.1"/>
    </source>
</evidence>
<dbReference type="Proteomes" id="UP000184073">
    <property type="component" value="Unassembled WGS sequence"/>
</dbReference>
<gene>
    <name evidence="1" type="ORF">ASPVEDRAFT_135571</name>
</gene>